<evidence type="ECO:0000256" key="1">
    <source>
        <dbReference type="SAM" id="MobiDB-lite"/>
    </source>
</evidence>
<reference evidence="2 3" key="1">
    <citation type="submission" date="2019-10" db="EMBL/GenBank/DDBJ databases">
        <authorList>
            <person name="Palmer J.M."/>
        </authorList>
    </citation>
    <scope>NUCLEOTIDE SEQUENCE [LARGE SCALE GENOMIC DNA]</scope>
    <source>
        <strain evidence="2 3">TWF730</strain>
    </source>
</reference>
<name>A0AAV9UR94_9PEZI</name>
<gene>
    <name evidence="2" type="ORF">TWF730_010279</name>
</gene>
<accession>A0AAV9UR94</accession>
<comment type="caution">
    <text evidence="2">The sequence shown here is derived from an EMBL/GenBank/DDBJ whole genome shotgun (WGS) entry which is preliminary data.</text>
</comment>
<feature type="compositionally biased region" description="Basic and acidic residues" evidence="1">
    <location>
        <begin position="66"/>
        <end position="83"/>
    </location>
</feature>
<dbReference type="EMBL" id="JAVHNS010000008">
    <property type="protein sequence ID" value="KAK6345940.1"/>
    <property type="molecule type" value="Genomic_DNA"/>
</dbReference>
<proteinExistence type="predicted"/>
<organism evidence="2 3">
    <name type="scientific">Orbilia blumenaviensis</name>
    <dbReference type="NCBI Taxonomy" id="1796055"/>
    <lineage>
        <taxon>Eukaryota</taxon>
        <taxon>Fungi</taxon>
        <taxon>Dikarya</taxon>
        <taxon>Ascomycota</taxon>
        <taxon>Pezizomycotina</taxon>
        <taxon>Orbiliomycetes</taxon>
        <taxon>Orbiliales</taxon>
        <taxon>Orbiliaceae</taxon>
        <taxon>Orbilia</taxon>
    </lineage>
</organism>
<evidence type="ECO:0000313" key="2">
    <source>
        <dbReference type="EMBL" id="KAK6345940.1"/>
    </source>
</evidence>
<evidence type="ECO:0000313" key="3">
    <source>
        <dbReference type="Proteomes" id="UP001373714"/>
    </source>
</evidence>
<feature type="region of interest" description="Disordered" evidence="1">
    <location>
        <begin position="66"/>
        <end position="96"/>
    </location>
</feature>
<keyword evidence="3" id="KW-1185">Reference proteome</keyword>
<dbReference type="AlphaFoldDB" id="A0AAV9UR94"/>
<protein>
    <submittedName>
        <fullName evidence="2">Uncharacterized protein</fullName>
    </submittedName>
</protein>
<sequence length="96" mass="11146">MPGRTLSEFLQNVITAIRYKDSYNIVSFCLQEISPARALGVKDVLEAQQDLEGKYKFSYDENKREISIDLEPDKPAPPDDDKNTIYVDHWPWEPKD</sequence>
<dbReference type="Proteomes" id="UP001373714">
    <property type="component" value="Unassembled WGS sequence"/>
</dbReference>